<evidence type="ECO:0000256" key="1">
    <source>
        <dbReference type="ARBA" id="ARBA00004609"/>
    </source>
</evidence>
<protein>
    <recommendedName>
        <fullName evidence="4">X8 domain-containing protein</fullName>
    </recommendedName>
</protein>
<dbReference type="InterPro" id="IPR044788">
    <property type="entry name" value="X8_dom_prot"/>
</dbReference>
<keyword evidence="2" id="KW-0336">GPI-anchor</keyword>
<feature type="domain" description="X8" evidence="4">
    <location>
        <begin position="2"/>
        <end position="100"/>
    </location>
</feature>
<keyword evidence="2" id="KW-0472">Membrane</keyword>
<name>A0ABR1Z9U9_9ROSI</name>
<dbReference type="InterPro" id="IPR012946">
    <property type="entry name" value="X8"/>
</dbReference>
<reference evidence="5 6" key="1">
    <citation type="journal article" date="2024" name="G3 (Bethesda)">
        <title>Genome assembly of Hibiscus sabdariffa L. provides insights into metabolisms of medicinal natural products.</title>
        <authorList>
            <person name="Kim T."/>
        </authorList>
    </citation>
    <scope>NUCLEOTIDE SEQUENCE [LARGE SCALE GENOMIC DNA]</scope>
    <source>
        <strain evidence="5">TK-2024</strain>
        <tissue evidence="5">Old leaves</tissue>
    </source>
</reference>
<sequence>MAQKSDLQKALDWTCGSGKADCSAIQPGKKCFEPNNIFIHASFAFNDYYQQHEGAYEACNFGGTEAMVNASIIEGQDALIASSEASNSNLQNALDLACSLVKEDCSTLQTGQ</sequence>
<dbReference type="PANTHER" id="PTHR31044">
    <property type="entry name" value="BETA-1,3 GLUCANASE"/>
    <property type="match status" value="1"/>
</dbReference>
<dbReference type="EMBL" id="JBBPBN010002071">
    <property type="protein sequence ID" value="KAK8476775.1"/>
    <property type="molecule type" value="Genomic_DNA"/>
</dbReference>
<evidence type="ECO:0000313" key="6">
    <source>
        <dbReference type="Proteomes" id="UP001396334"/>
    </source>
</evidence>
<dbReference type="PANTHER" id="PTHR31044:SF36">
    <property type="entry name" value="CARBOHYDRATE-BINDING X8 DOMAIN SUPERFAMILY PROTEIN"/>
    <property type="match status" value="1"/>
</dbReference>
<evidence type="ECO:0000256" key="3">
    <source>
        <dbReference type="ARBA" id="ARBA00022729"/>
    </source>
</evidence>
<keyword evidence="2" id="KW-0325">Glycoprotein</keyword>
<dbReference type="Gene3D" id="1.20.58.1040">
    <property type="match status" value="1"/>
</dbReference>
<accession>A0ABR1Z9U9</accession>
<dbReference type="SMART" id="SM00768">
    <property type="entry name" value="X8"/>
    <property type="match status" value="1"/>
</dbReference>
<keyword evidence="2" id="KW-0449">Lipoprotein</keyword>
<evidence type="ECO:0000313" key="5">
    <source>
        <dbReference type="EMBL" id="KAK8476775.1"/>
    </source>
</evidence>
<keyword evidence="6" id="KW-1185">Reference proteome</keyword>
<keyword evidence="3" id="KW-0732">Signal</keyword>
<dbReference type="Proteomes" id="UP001396334">
    <property type="component" value="Unassembled WGS sequence"/>
</dbReference>
<evidence type="ECO:0000256" key="2">
    <source>
        <dbReference type="ARBA" id="ARBA00022622"/>
    </source>
</evidence>
<proteinExistence type="predicted"/>
<organism evidence="5 6">
    <name type="scientific">Hibiscus sabdariffa</name>
    <name type="common">roselle</name>
    <dbReference type="NCBI Taxonomy" id="183260"/>
    <lineage>
        <taxon>Eukaryota</taxon>
        <taxon>Viridiplantae</taxon>
        <taxon>Streptophyta</taxon>
        <taxon>Embryophyta</taxon>
        <taxon>Tracheophyta</taxon>
        <taxon>Spermatophyta</taxon>
        <taxon>Magnoliopsida</taxon>
        <taxon>eudicotyledons</taxon>
        <taxon>Gunneridae</taxon>
        <taxon>Pentapetalae</taxon>
        <taxon>rosids</taxon>
        <taxon>malvids</taxon>
        <taxon>Malvales</taxon>
        <taxon>Malvaceae</taxon>
        <taxon>Malvoideae</taxon>
        <taxon>Hibiscus</taxon>
    </lineage>
</organism>
<comment type="caution">
    <text evidence="5">The sequence shown here is derived from an EMBL/GenBank/DDBJ whole genome shotgun (WGS) entry which is preliminary data.</text>
</comment>
<evidence type="ECO:0000259" key="4">
    <source>
        <dbReference type="SMART" id="SM00768"/>
    </source>
</evidence>
<dbReference type="Pfam" id="PF07983">
    <property type="entry name" value="X8"/>
    <property type="match status" value="1"/>
</dbReference>
<gene>
    <name evidence="5" type="ORF">V6N11_059469</name>
</gene>
<comment type="subcellular location">
    <subcellularLocation>
        <location evidence="1">Cell membrane</location>
        <topology evidence="1">Lipid-anchor</topology>
        <topology evidence="1">GPI-anchor</topology>
    </subcellularLocation>
</comment>